<dbReference type="PANTHER" id="PTHR21666">
    <property type="entry name" value="PEPTIDASE-RELATED"/>
    <property type="match status" value="1"/>
</dbReference>
<dbReference type="FunFam" id="2.70.70.10:FF:000006">
    <property type="entry name" value="M23 family peptidase"/>
    <property type="match status" value="1"/>
</dbReference>
<organism evidence="5 6">
    <name type="scientific">Caldanaerovirga acetigignens</name>
    <dbReference type="NCBI Taxonomy" id="447595"/>
    <lineage>
        <taxon>Bacteria</taxon>
        <taxon>Bacillati</taxon>
        <taxon>Bacillota</taxon>
        <taxon>Clostridia</taxon>
        <taxon>Thermosediminibacterales</taxon>
        <taxon>Thermosediminibacteraceae</taxon>
        <taxon>Caldanaerovirga</taxon>
    </lineage>
</organism>
<dbReference type="InterPro" id="IPR011055">
    <property type="entry name" value="Dup_hybrid_motif"/>
</dbReference>
<evidence type="ECO:0000256" key="1">
    <source>
        <dbReference type="ARBA" id="ARBA00022729"/>
    </source>
</evidence>
<evidence type="ECO:0000256" key="3">
    <source>
        <dbReference type="SAM" id="Phobius"/>
    </source>
</evidence>
<dbReference type="RefSeq" id="WP_244269712.1">
    <property type="nucleotide sequence ID" value="NZ_FRCR01000002.1"/>
</dbReference>
<dbReference type="SUPFAM" id="SSF51261">
    <property type="entry name" value="Duplicated hybrid motif"/>
    <property type="match status" value="1"/>
</dbReference>
<gene>
    <name evidence="5" type="ORF">SAMN05660826_00407</name>
</gene>
<keyword evidence="1" id="KW-0732">Signal</keyword>
<reference evidence="6" key="1">
    <citation type="submission" date="2016-11" db="EMBL/GenBank/DDBJ databases">
        <authorList>
            <person name="Varghese N."/>
            <person name="Submissions S."/>
        </authorList>
    </citation>
    <scope>NUCLEOTIDE SEQUENCE [LARGE SCALE GENOMIC DNA]</scope>
    <source>
        <strain evidence="6">DSM 18802</strain>
    </source>
</reference>
<evidence type="ECO:0000313" key="5">
    <source>
        <dbReference type="EMBL" id="SHM18004.1"/>
    </source>
</evidence>
<dbReference type="GO" id="GO:0004222">
    <property type="term" value="F:metalloendopeptidase activity"/>
    <property type="evidence" value="ECO:0007669"/>
    <property type="project" value="TreeGrafter"/>
</dbReference>
<evidence type="ECO:0000313" key="6">
    <source>
        <dbReference type="Proteomes" id="UP000184375"/>
    </source>
</evidence>
<dbReference type="InterPro" id="IPR016047">
    <property type="entry name" value="M23ase_b-sheet_dom"/>
</dbReference>
<feature type="domain" description="M23ase beta-sheet core" evidence="4">
    <location>
        <begin position="203"/>
        <end position="297"/>
    </location>
</feature>
<sequence length="302" mass="33787">MRKGRKKLVTFMIIPHSEKSIYSISLTDSILKAIKYIATASLFSLVAAGIGFFASYIELKAKNEELSSKVQWYAKIEEKLNYYEEKTKSMEQKVKEMEKLDSSLRQLLKDDPILKDKLEKINSRSSPSELASRSGVNRETALESLEDLEMKLEEQKGSIKELISVIEQRNLRLAATPSLWPVKGRITSRFGYRRSPFGKSTEFHDGVDIAAPYGSNVKAAAAGQVVYSGYKSGYGYTVEINHGYGYVTSYCHLSKILVKKGQYVDKGQTIGRVGSSGRSTGPHVHYMVKVNGSVVDPIEFLE</sequence>
<keyword evidence="3" id="KW-0472">Membrane</keyword>
<feature type="coiled-coil region" evidence="2">
    <location>
        <begin position="138"/>
        <end position="165"/>
    </location>
</feature>
<accession>A0A1M7GNN7</accession>
<evidence type="ECO:0000256" key="2">
    <source>
        <dbReference type="SAM" id="Coils"/>
    </source>
</evidence>
<dbReference type="CDD" id="cd12797">
    <property type="entry name" value="M23_peptidase"/>
    <property type="match status" value="1"/>
</dbReference>
<dbReference type="AlphaFoldDB" id="A0A1M7GNN7"/>
<dbReference type="InterPro" id="IPR050570">
    <property type="entry name" value="Cell_wall_metabolism_enzyme"/>
</dbReference>
<proteinExistence type="predicted"/>
<evidence type="ECO:0000259" key="4">
    <source>
        <dbReference type="Pfam" id="PF01551"/>
    </source>
</evidence>
<feature type="transmembrane region" description="Helical" evidence="3">
    <location>
        <begin position="33"/>
        <end position="57"/>
    </location>
</feature>
<keyword evidence="3" id="KW-1133">Transmembrane helix</keyword>
<name>A0A1M7GNN7_9FIRM</name>
<keyword evidence="6" id="KW-1185">Reference proteome</keyword>
<dbReference type="PANTHER" id="PTHR21666:SF289">
    <property type="entry name" value="L-ALA--D-GLU ENDOPEPTIDASE"/>
    <property type="match status" value="1"/>
</dbReference>
<dbReference type="Proteomes" id="UP000184375">
    <property type="component" value="Unassembled WGS sequence"/>
</dbReference>
<protein>
    <submittedName>
        <fullName evidence="5">Peptidase family M23</fullName>
    </submittedName>
</protein>
<dbReference type="Gene3D" id="2.70.70.10">
    <property type="entry name" value="Glucose Permease (Domain IIA)"/>
    <property type="match status" value="1"/>
</dbReference>
<feature type="coiled-coil region" evidence="2">
    <location>
        <begin position="73"/>
        <end position="110"/>
    </location>
</feature>
<dbReference type="STRING" id="447595.SAMN05660826_00407"/>
<keyword evidence="3" id="KW-0812">Transmembrane</keyword>
<keyword evidence="2" id="KW-0175">Coiled coil</keyword>
<dbReference type="Pfam" id="PF01551">
    <property type="entry name" value="Peptidase_M23"/>
    <property type="match status" value="1"/>
</dbReference>
<dbReference type="EMBL" id="FRCR01000002">
    <property type="protein sequence ID" value="SHM18004.1"/>
    <property type="molecule type" value="Genomic_DNA"/>
</dbReference>